<gene>
    <name evidence="8" type="primary">ABP1</name>
    <name evidence="8" type="ORF">IWW36_003940</name>
</gene>
<feature type="compositionally biased region" description="Low complexity" evidence="6">
    <location>
        <begin position="324"/>
        <end position="334"/>
    </location>
</feature>
<proteinExistence type="inferred from homology"/>
<dbReference type="SMART" id="SM00102">
    <property type="entry name" value="ADF"/>
    <property type="match status" value="1"/>
</dbReference>
<dbReference type="OrthoDB" id="5971719at2759"/>
<feature type="compositionally biased region" description="Basic and acidic residues" evidence="6">
    <location>
        <begin position="251"/>
        <end position="263"/>
    </location>
</feature>
<dbReference type="Gene3D" id="3.40.20.10">
    <property type="entry name" value="Severin"/>
    <property type="match status" value="1"/>
</dbReference>
<dbReference type="Pfam" id="PF00241">
    <property type="entry name" value="Cofilin_ADF"/>
    <property type="match status" value="1"/>
</dbReference>
<feature type="region of interest" description="Disordered" evidence="6">
    <location>
        <begin position="207"/>
        <end position="308"/>
    </location>
</feature>
<dbReference type="FunFam" id="3.40.20.10:FF:000018">
    <property type="entry name" value="Coactosin-like 1"/>
    <property type="match status" value="1"/>
</dbReference>
<dbReference type="GO" id="GO:0005884">
    <property type="term" value="C:actin filament"/>
    <property type="evidence" value="ECO:0007669"/>
    <property type="project" value="TreeGrafter"/>
</dbReference>
<sequence length="457" mass="50353">MSNLDLSAHANEIASTHSRILSNDNSISWALYGFDQASTALNVQAQGSGGLDELAEEFDDGKVQFAFARVQDPNTNLSKFVFISWCGQGVPVFRKGLVGTQVGQVQKVLTGYHVAVVARSEEDVQPSEIMDQVERSSGAQYSYHSKPKPAPPTTSKPAFGNQTAFKKNASYGAPTVSKGPGWNAAAAALSPPANAMRSGGVSPISAGSTKPLFGSGSRPTSSLYSKAPVRTPVSPDPGVRTGPPPSAYRAQQEERQAELEALRRGSRAQSPHSNVSRGATPTHLSRPASRIGAHTPTEPSAHVSQADQTKNELEMLRSRRLLNSGLGASGASNAETNAVSERKAELDAIRRARSGSQTSFNSAQPPASAPKHAWNQRPDQDDRVRREQELLQRQREEEEDRRRKQQQEQEIQRQREEEERQQQLQIQKEEERQRQQEMQRQREAQHQQELERQKEEE</sequence>
<dbReference type="EMBL" id="JANBUW010000348">
    <property type="protein sequence ID" value="KAJ2847270.1"/>
    <property type="molecule type" value="Genomic_DNA"/>
</dbReference>
<feature type="compositionally biased region" description="Basic and acidic residues" evidence="6">
    <location>
        <begin position="340"/>
        <end position="350"/>
    </location>
</feature>
<dbReference type="InterPro" id="IPR029006">
    <property type="entry name" value="ADF-H/Gelsolin-like_dom_sf"/>
</dbReference>
<evidence type="ECO:0000256" key="6">
    <source>
        <dbReference type="SAM" id="MobiDB-lite"/>
    </source>
</evidence>
<dbReference type="PANTHER" id="PTHR10829:SF25">
    <property type="entry name" value="DREBRIN-LIKE PROTEIN"/>
    <property type="match status" value="1"/>
</dbReference>
<protein>
    <submittedName>
        <fullName evidence="8">Actin binding protein</fullName>
    </submittedName>
</protein>
<keyword evidence="3" id="KW-0009">Actin-binding</keyword>
<keyword evidence="4" id="KW-0206">Cytoskeleton</keyword>
<keyword evidence="9" id="KW-1185">Reference proteome</keyword>
<evidence type="ECO:0000256" key="5">
    <source>
        <dbReference type="ARBA" id="ARBA00038052"/>
    </source>
</evidence>
<evidence type="ECO:0000256" key="2">
    <source>
        <dbReference type="ARBA" id="ARBA00022490"/>
    </source>
</evidence>
<evidence type="ECO:0000256" key="4">
    <source>
        <dbReference type="ARBA" id="ARBA00023212"/>
    </source>
</evidence>
<evidence type="ECO:0000313" key="8">
    <source>
        <dbReference type="EMBL" id="KAJ2847270.1"/>
    </source>
</evidence>
<evidence type="ECO:0000313" key="9">
    <source>
        <dbReference type="Proteomes" id="UP001139887"/>
    </source>
</evidence>
<reference evidence="8" key="1">
    <citation type="submission" date="2022-07" db="EMBL/GenBank/DDBJ databases">
        <title>Phylogenomic reconstructions and comparative analyses of Kickxellomycotina fungi.</title>
        <authorList>
            <person name="Reynolds N.K."/>
            <person name="Stajich J.E."/>
            <person name="Barry K."/>
            <person name="Grigoriev I.V."/>
            <person name="Crous P."/>
            <person name="Smith M.E."/>
        </authorList>
    </citation>
    <scope>NUCLEOTIDE SEQUENCE</scope>
    <source>
        <strain evidence="8">NRRL 1566</strain>
    </source>
</reference>
<dbReference type="GO" id="GO:0030833">
    <property type="term" value="P:regulation of actin filament polymerization"/>
    <property type="evidence" value="ECO:0007669"/>
    <property type="project" value="TreeGrafter"/>
</dbReference>
<dbReference type="GO" id="GO:0030864">
    <property type="term" value="C:cortical actin cytoskeleton"/>
    <property type="evidence" value="ECO:0007669"/>
    <property type="project" value="TreeGrafter"/>
</dbReference>
<feature type="compositionally biased region" description="Basic and acidic residues" evidence="6">
    <location>
        <begin position="378"/>
        <end position="457"/>
    </location>
</feature>
<dbReference type="SUPFAM" id="SSF55753">
    <property type="entry name" value="Actin depolymerizing proteins"/>
    <property type="match status" value="1"/>
</dbReference>
<feature type="compositionally biased region" description="Polar residues" evidence="6">
    <location>
        <begin position="267"/>
        <end position="283"/>
    </location>
</feature>
<dbReference type="CDD" id="cd11281">
    <property type="entry name" value="ADF_drebrin_like"/>
    <property type="match status" value="1"/>
</dbReference>
<evidence type="ECO:0000256" key="3">
    <source>
        <dbReference type="ARBA" id="ARBA00023203"/>
    </source>
</evidence>
<dbReference type="PROSITE" id="PS51263">
    <property type="entry name" value="ADF_H"/>
    <property type="match status" value="1"/>
</dbReference>
<dbReference type="PANTHER" id="PTHR10829">
    <property type="entry name" value="CORTACTIN AND DREBRIN"/>
    <property type="match status" value="1"/>
</dbReference>
<dbReference type="InterPro" id="IPR002108">
    <property type="entry name" value="ADF-H"/>
</dbReference>
<dbReference type="AlphaFoldDB" id="A0A9W8I6R6"/>
<evidence type="ECO:0000256" key="1">
    <source>
        <dbReference type="ARBA" id="ARBA00004245"/>
    </source>
</evidence>
<dbReference type="GO" id="GO:0051015">
    <property type="term" value="F:actin filament binding"/>
    <property type="evidence" value="ECO:0007669"/>
    <property type="project" value="TreeGrafter"/>
</dbReference>
<comment type="caution">
    <text evidence="8">The sequence shown here is derived from an EMBL/GenBank/DDBJ whole genome shotgun (WGS) entry which is preliminary data.</text>
</comment>
<accession>A0A9W8I6R6</accession>
<organism evidence="8 9">
    <name type="scientific">Coemansia brasiliensis</name>
    <dbReference type="NCBI Taxonomy" id="2650707"/>
    <lineage>
        <taxon>Eukaryota</taxon>
        <taxon>Fungi</taxon>
        <taxon>Fungi incertae sedis</taxon>
        <taxon>Zoopagomycota</taxon>
        <taxon>Kickxellomycotina</taxon>
        <taxon>Kickxellomycetes</taxon>
        <taxon>Kickxellales</taxon>
        <taxon>Kickxellaceae</taxon>
        <taxon>Coemansia</taxon>
    </lineage>
</organism>
<comment type="subcellular location">
    <subcellularLocation>
        <location evidence="1">Cytoplasm</location>
        <location evidence="1">Cytoskeleton</location>
    </subcellularLocation>
</comment>
<dbReference type="Proteomes" id="UP001139887">
    <property type="component" value="Unassembled WGS sequence"/>
</dbReference>
<comment type="similarity">
    <text evidence="5">Belongs to the actin-binding proteins ADF family. Coactosin subfamily.</text>
</comment>
<dbReference type="GO" id="GO:0030427">
    <property type="term" value="C:site of polarized growth"/>
    <property type="evidence" value="ECO:0007669"/>
    <property type="project" value="TreeGrafter"/>
</dbReference>
<feature type="region of interest" description="Disordered" evidence="6">
    <location>
        <begin position="324"/>
        <end position="457"/>
    </location>
</feature>
<feature type="domain" description="ADF-H" evidence="7">
    <location>
        <begin position="5"/>
        <end position="134"/>
    </location>
</feature>
<name>A0A9W8I6R6_9FUNG</name>
<feature type="region of interest" description="Disordered" evidence="6">
    <location>
        <begin position="132"/>
        <end position="161"/>
    </location>
</feature>
<evidence type="ECO:0000259" key="7">
    <source>
        <dbReference type="PROSITE" id="PS51263"/>
    </source>
</evidence>
<keyword evidence="2" id="KW-0963">Cytoplasm</keyword>
<feature type="non-terminal residue" evidence="8">
    <location>
        <position position="457"/>
    </location>
</feature>
<feature type="compositionally biased region" description="Polar residues" evidence="6">
    <location>
        <begin position="354"/>
        <end position="365"/>
    </location>
</feature>